<comment type="caution">
    <text evidence="7">The sequence shown here is derived from an EMBL/GenBank/DDBJ whole genome shotgun (WGS) entry which is preliminary data.</text>
</comment>
<dbReference type="InterPro" id="IPR036388">
    <property type="entry name" value="WH-like_DNA-bd_sf"/>
</dbReference>
<dbReference type="HOGENOM" id="CLU_000935_1_1_1"/>
<feature type="compositionally biased region" description="Basic and acidic residues" evidence="5">
    <location>
        <begin position="49"/>
        <end position="59"/>
    </location>
</feature>
<evidence type="ECO:0000256" key="5">
    <source>
        <dbReference type="SAM" id="MobiDB-lite"/>
    </source>
</evidence>
<dbReference type="SUPFAM" id="SSF46785">
    <property type="entry name" value="Winged helix' DNA-binding domain"/>
    <property type="match status" value="1"/>
</dbReference>
<dbReference type="eggNOG" id="KOG3572">
    <property type="taxonomic scope" value="Eukaryota"/>
</dbReference>
<dbReference type="InterPro" id="IPR048255">
    <property type="entry name" value="IML1_N"/>
</dbReference>
<feature type="region of interest" description="Disordered" evidence="5">
    <location>
        <begin position="514"/>
        <end position="560"/>
    </location>
</feature>
<dbReference type="PANTHER" id="PTHR13179:SF8">
    <property type="entry name" value="GATOR COMPLEX PROTEIN DEPDC5"/>
    <property type="match status" value="1"/>
</dbReference>
<dbReference type="OrthoDB" id="39497at2759"/>
<evidence type="ECO:0000256" key="4">
    <source>
        <dbReference type="ARBA" id="ARBA00021881"/>
    </source>
</evidence>
<feature type="region of interest" description="Disordered" evidence="5">
    <location>
        <begin position="773"/>
        <end position="801"/>
    </location>
</feature>
<dbReference type="Pfam" id="PF00610">
    <property type="entry name" value="DEP"/>
    <property type="match status" value="1"/>
</dbReference>
<feature type="domain" description="DEP" evidence="6">
    <location>
        <begin position="1327"/>
        <end position="1427"/>
    </location>
</feature>
<dbReference type="RefSeq" id="XP_013956436.1">
    <property type="nucleotide sequence ID" value="XM_014100961.1"/>
</dbReference>
<dbReference type="InterPro" id="IPR036390">
    <property type="entry name" value="WH_DNA-bd_sf"/>
</dbReference>
<dbReference type="GO" id="GO:0005774">
    <property type="term" value="C:vacuolar membrane"/>
    <property type="evidence" value="ECO:0007669"/>
    <property type="project" value="UniProtKB-SubCell"/>
</dbReference>
<dbReference type="PANTHER" id="PTHR13179">
    <property type="entry name" value="DEP DOMAIN CONTAINING PROTEIN 5"/>
    <property type="match status" value="1"/>
</dbReference>
<evidence type="ECO:0000259" key="6">
    <source>
        <dbReference type="PROSITE" id="PS50186"/>
    </source>
</evidence>
<keyword evidence="8" id="KW-1185">Reference proteome</keyword>
<dbReference type="SMART" id="SM00049">
    <property type="entry name" value="DEP"/>
    <property type="match status" value="1"/>
</dbReference>
<dbReference type="Pfam" id="PF12257">
    <property type="entry name" value="IML1"/>
    <property type="match status" value="1"/>
</dbReference>
<feature type="compositionally biased region" description="Basic and acidic residues" evidence="5">
    <location>
        <begin position="1380"/>
        <end position="1404"/>
    </location>
</feature>
<dbReference type="Pfam" id="PF19418">
    <property type="entry name" value="DEPDC5_CTD"/>
    <property type="match status" value="1"/>
</dbReference>
<feature type="compositionally biased region" description="Polar residues" evidence="5">
    <location>
        <begin position="544"/>
        <end position="555"/>
    </location>
</feature>
<dbReference type="FunCoup" id="G9MSP8">
    <property type="interactions" value="621"/>
</dbReference>
<feature type="region of interest" description="Disordered" evidence="5">
    <location>
        <begin position="1"/>
        <end position="59"/>
    </location>
</feature>
<dbReference type="InterPro" id="IPR045838">
    <property type="entry name" value="DEPDC5_CTD"/>
</dbReference>
<dbReference type="Proteomes" id="UP000007115">
    <property type="component" value="Unassembled WGS sequence"/>
</dbReference>
<dbReference type="GO" id="GO:0010508">
    <property type="term" value="P:positive regulation of autophagy"/>
    <property type="evidence" value="ECO:0007669"/>
    <property type="project" value="TreeGrafter"/>
</dbReference>
<organism evidence="7 8">
    <name type="scientific">Hypocrea virens (strain Gv29-8 / FGSC 10586)</name>
    <name type="common">Gliocladium virens</name>
    <name type="synonym">Trichoderma virens</name>
    <dbReference type="NCBI Taxonomy" id="413071"/>
    <lineage>
        <taxon>Eukaryota</taxon>
        <taxon>Fungi</taxon>
        <taxon>Dikarya</taxon>
        <taxon>Ascomycota</taxon>
        <taxon>Pezizomycotina</taxon>
        <taxon>Sordariomycetes</taxon>
        <taxon>Hypocreomycetidae</taxon>
        <taxon>Hypocreales</taxon>
        <taxon>Hypocreaceae</taxon>
        <taxon>Trichoderma</taxon>
    </lineage>
</organism>
<dbReference type="CDD" id="cd04449">
    <property type="entry name" value="DEP_DEPDC5-like"/>
    <property type="match status" value="1"/>
</dbReference>
<dbReference type="STRING" id="413071.G9MSP8"/>
<feature type="region of interest" description="Disordered" evidence="5">
    <location>
        <begin position="1372"/>
        <end position="1404"/>
    </location>
</feature>
<accession>G9MSP8</accession>
<dbReference type="Gene3D" id="1.10.10.10">
    <property type="entry name" value="Winged helix-like DNA-binding domain superfamily/Winged helix DNA-binding domain"/>
    <property type="match status" value="1"/>
</dbReference>
<dbReference type="GO" id="GO:0035556">
    <property type="term" value="P:intracellular signal transduction"/>
    <property type="evidence" value="ECO:0007669"/>
    <property type="project" value="InterPro"/>
</dbReference>
<evidence type="ECO:0000256" key="2">
    <source>
        <dbReference type="ARBA" id="ARBA00005643"/>
    </source>
</evidence>
<dbReference type="GO" id="GO:0005096">
    <property type="term" value="F:GTPase activator activity"/>
    <property type="evidence" value="ECO:0007669"/>
    <property type="project" value="InterPro"/>
</dbReference>
<feature type="compositionally biased region" description="Low complexity" evidence="5">
    <location>
        <begin position="1469"/>
        <end position="1479"/>
    </location>
</feature>
<evidence type="ECO:0000256" key="1">
    <source>
        <dbReference type="ARBA" id="ARBA00004148"/>
    </source>
</evidence>
<sequence length="1846" mass="208619">MSRNVGAVPSAPRRGPHWSHHLRQSSSTISDRASEISPASPRSISTHSTVKDIKDEKPRKTERYCAVTVNDGYSRDEVLLNLDQIGGDIKPGTLMSIAVLKSESAKSAAGFGSLKKQPHEDNGSLRYQHIGPCDPNSLGDQYIFVAKDMPKETKARNPDIEVQVVKHIADIFGMKKGSIVLLAPVDKDHPVTEATHVEMIFKDQYLSRADMWRVAVGELTQRTVYKGQSLLFMGTIKAQITTVFVNGNSVQSAFFGRETRPIFRSESARYVLFIQMSKEMWDFDSDSSGEIMFSKVVNGFLPALFKRWAMLKVKHLVSIVLFARVEYDTGLTNELDVSALQSDYYTGIQPYGNRRPYKDFYRVVVSEMASGEWTKILYQLKKELNYFRRDITLHHLTAYPLDGLKGGTSSSEAANRIRAESSFAIHGNILEAINLACAQFSHDYIDRDLTRTGISIAVISAGAGIFEVDYETLRRTTEALVGNGIGIDLICMAQMPLHSVPLFRYRNPRFSLAGESSQDRHHSLSRSFHSRDSTPGQPTPIIGSFQSNSGSFSPTKSRDMMRRVEHLDSQGRRDEWCYVLPQWLHVSFWTGTSNEALSYAGVALSVSNKLGQDDDDDFKIRCRMYDLQMRSALDTNEIEITPLHSDSQYPSDIFEKSSFLKRRQEAIGGIWYNPPTRLPDHLYDTIQGFQRFSPERHGRPAERPSWKQLQEFDDSRAILTHHKRHHHHHASEAGLRSDETRRHHMEDLNVLGSSLPEKKLFNNAPSARKLSMNQAEIEKPNMFSKRRVSSSSSSSSKQPKFMKQISLGHRGFGIAAPKIAAAEVKAETVNAAVTKSNVAPSTPRSRPDLRPSTPQTIRSQSPFSINRLKPETVDPTIERISSTPSIPILKKNGSNRHDMHLYNLKAGTPAHNSTMRTHGGSLEDDSELYQNMFRAEDHKVVVSKLRAGVGVTPEPPQTISPASAISPWLVILNPSDPEKNQIDAANLYTRWQHIFPRISEMKIQKWKALCCPAAVPLTTEYFPTRAQFDTEYQRHPYNVDQNVDDDSSEEPKTRQEFISELISLRFSQGFQVVVGPAVARAFGQKVIKLGDIFSRDQVLEDGTSIFMSVGNTIHQLSCVNGTEVEVNIYVRKPTADMSGLPQGFSPMYRPAIRTLLDADYEARHIELLSLPRPDRNWNMIDSYAAGHHDEMMESLRFWRARFVLIPLVAHNPSVPRTQNGLYPEEIRIEGIKRLAQLWQKNRYIPPAERRFQTARGRGQLDRSPLDIVYKTEDPSVVIAAELETLPLIEGLEGGMSKKHQLVSRKDRFEKSNLNFSVLAEAMQQPVEQGGVPLRNRRWHLRLHYHSFLGSDMTTWLLENFDDLETREDAEDLGNALMVPEEFRGKEKDKDKDVSEKEKEKEKSKGLFVHVERRHRFRDGNYFYQFAPEFAKHQSGWFGSKKKEVPLPLTPMTESSMGSGRRSVHEDHSPSSLTSTPTLSAINVAKSRPKVILSKVIKYDVDPRKRSYRPERIDLHYDRLHNPDNCYHVRIDWMNATAKLVEDAVDIWEREASQYGLRLVEVPIREASGITDVNPFRRAYPIKLAVQPPDQKPETFYDPNSLGPQTVPTKHFYQKSILRHFDFVLDTEAASNYPSNVDIIYSWGRPDYKYTQYIHRTGVLLAQVTDDGDFLVLANRLYGRRATKERETAARNMAPMDQPRHHQHHHHYQHPYHHYSPSLKATNDSPIGKAQNQHQQLYSSVYAGAQLNEPEALKDELEAFCSDAAALEAFYKETLEKGQYIEGTPATAPAAIPQGLEAVPETSIPSLGLPPGVLASLDGGGPAGAAAALRIGSPMIFLRRGSVQFDG</sequence>
<comment type="subcellular location">
    <subcellularLocation>
        <location evidence="1">Vacuole membrane</location>
        <topology evidence="1">Peripheral membrane protein</topology>
    </subcellularLocation>
</comment>
<feature type="region of interest" description="Disordered" evidence="5">
    <location>
        <begin position="835"/>
        <end position="871"/>
    </location>
</feature>
<comment type="similarity">
    <text evidence="2">Belongs to the IML1 family.</text>
</comment>
<proteinExistence type="inferred from homology"/>
<feature type="non-terminal residue" evidence="7">
    <location>
        <position position="1846"/>
    </location>
</feature>
<dbReference type="GeneID" id="25787211"/>
<feature type="compositionally biased region" description="Polar residues" evidence="5">
    <location>
        <begin position="852"/>
        <end position="864"/>
    </location>
</feature>
<protein>
    <recommendedName>
        <fullName evidence="3">Vacuolar membrane-associated protein IML1</fullName>
    </recommendedName>
    <alternativeName>
        <fullName evidence="4">Vacuolar membrane-associated protein iml1</fullName>
    </alternativeName>
</protein>
<evidence type="ECO:0000313" key="8">
    <source>
        <dbReference type="Proteomes" id="UP000007115"/>
    </source>
</evidence>
<name>G9MSP8_HYPVG</name>
<dbReference type="InterPro" id="IPR027244">
    <property type="entry name" value="IML1"/>
</dbReference>
<dbReference type="InterPro" id="IPR000591">
    <property type="entry name" value="DEP_dom"/>
</dbReference>
<dbReference type="GO" id="GO:1904262">
    <property type="term" value="P:negative regulation of TORC1 signaling"/>
    <property type="evidence" value="ECO:0007669"/>
    <property type="project" value="TreeGrafter"/>
</dbReference>
<gene>
    <name evidence="7" type="ORF">TRIVIDRAFT_122289</name>
</gene>
<evidence type="ECO:0000256" key="3">
    <source>
        <dbReference type="ARBA" id="ARBA00018529"/>
    </source>
</evidence>
<dbReference type="PROSITE" id="PS50186">
    <property type="entry name" value="DEP"/>
    <property type="match status" value="1"/>
</dbReference>
<evidence type="ECO:0000313" key="7">
    <source>
        <dbReference type="EMBL" id="EHK22209.1"/>
    </source>
</evidence>
<reference evidence="7 8" key="1">
    <citation type="journal article" date="2011" name="Genome Biol.">
        <title>Comparative genome sequence analysis underscores mycoparasitism as the ancestral life style of Trichoderma.</title>
        <authorList>
            <person name="Kubicek C.P."/>
            <person name="Herrera-Estrella A."/>
            <person name="Seidl-Seiboth V."/>
            <person name="Martinez D.A."/>
            <person name="Druzhinina I.S."/>
            <person name="Thon M."/>
            <person name="Zeilinger S."/>
            <person name="Casas-Flores S."/>
            <person name="Horwitz B.A."/>
            <person name="Mukherjee P.K."/>
            <person name="Mukherjee M."/>
            <person name="Kredics L."/>
            <person name="Alcaraz L.D."/>
            <person name="Aerts A."/>
            <person name="Antal Z."/>
            <person name="Atanasova L."/>
            <person name="Cervantes-Badillo M.G."/>
            <person name="Challacombe J."/>
            <person name="Chertkov O."/>
            <person name="McCluskey K."/>
            <person name="Coulpier F."/>
            <person name="Deshpande N."/>
            <person name="von Doehren H."/>
            <person name="Ebbole D.J."/>
            <person name="Esquivel-Naranjo E.U."/>
            <person name="Fekete E."/>
            <person name="Flipphi M."/>
            <person name="Glaser F."/>
            <person name="Gomez-Rodriguez E.Y."/>
            <person name="Gruber S."/>
            <person name="Han C."/>
            <person name="Henrissat B."/>
            <person name="Hermosa R."/>
            <person name="Hernandez-Onate M."/>
            <person name="Karaffa L."/>
            <person name="Kosti I."/>
            <person name="Le Crom S."/>
            <person name="Lindquist E."/>
            <person name="Lucas S."/>
            <person name="Luebeck M."/>
            <person name="Luebeck P.S."/>
            <person name="Margeot A."/>
            <person name="Metz B."/>
            <person name="Misra M."/>
            <person name="Nevalainen H."/>
            <person name="Omann M."/>
            <person name="Packer N."/>
            <person name="Perrone G."/>
            <person name="Uresti-Rivera E.E."/>
            <person name="Salamov A."/>
            <person name="Schmoll M."/>
            <person name="Seiboth B."/>
            <person name="Shapiro H."/>
            <person name="Sukno S."/>
            <person name="Tamayo-Ramos J.A."/>
            <person name="Tisch D."/>
            <person name="Wiest A."/>
            <person name="Wilkinson H.H."/>
            <person name="Zhang M."/>
            <person name="Coutinho P.M."/>
            <person name="Kenerley C.M."/>
            <person name="Monte E."/>
            <person name="Baker S.E."/>
            <person name="Grigoriev I.V."/>
        </authorList>
    </citation>
    <scope>NUCLEOTIDE SEQUENCE [LARGE SCALE GENOMIC DNA]</scope>
    <source>
        <strain evidence="8">Gv29-8 / FGSC 10586</strain>
    </source>
</reference>
<dbReference type="EMBL" id="ABDF02000006">
    <property type="protein sequence ID" value="EHK22209.1"/>
    <property type="molecule type" value="Genomic_DNA"/>
</dbReference>
<feature type="compositionally biased region" description="Basic residues" evidence="5">
    <location>
        <begin position="14"/>
        <end position="23"/>
    </location>
</feature>
<feature type="compositionally biased region" description="Polar residues" evidence="5">
    <location>
        <begin position="835"/>
        <end position="844"/>
    </location>
</feature>
<dbReference type="OMA" id="SWMNATP"/>
<feature type="region of interest" description="Disordered" evidence="5">
    <location>
        <begin position="1447"/>
        <end position="1479"/>
    </location>
</feature>
<dbReference type="InParanoid" id="G9MSP8"/>
<dbReference type="VEuPathDB" id="FungiDB:TRIVIDRAFT_122289"/>
<dbReference type="GO" id="GO:1990130">
    <property type="term" value="C:GATOR1 complex"/>
    <property type="evidence" value="ECO:0007669"/>
    <property type="project" value="TreeGrafter"/>
</dbReference>